<keyword evidence="10 11" id="KW-0961">Cell wall biogenesis/degradation</keyword>
<evidence type="ECO:0000256" key="11">
    <source>
        <dbReference type="PIRNR" id="PIRNR002869"/>
    </source>
</evidence>
<dbReference type="GO" id="GO:0071555">
    <property type="term" value="P:cell wall organization"/>
    <property type="evidence" value="ECO:0007669"/>
    <property type="project" value="UniProtKB-UniRule"/>
</dbReference>
<evidence type="ECO:0000256" key="2">
    <source>
        <dbReference type="ARBA" id="ARBA00022475"/>
    </source>
</evidence>
<dbReference type="STRING" id="749222.Nitsa_0871"/>
<keyword evidence="7 10" id="KW-0472">Membrane</keyword>
<dbReference type="NCBIfam" id="TIGR01695">
    <property type="entry name" value="murJ_mviN"/>
    <property type="match status" value="1"/>
</dbReference>
<accession>E6X2R5</accession>
<evidence type="ECO:0000256" key="5">
    <source>
        <dbReference type="ARBA" id="ARBA00022984"/>
    </source>
</evidence>
<keyword evidence="10" id="KW-0997">Cell inner membrane</keyword>
<feature type="transmembrane region" description="Helical" evidence="10">
    <location>
        <begin position="148"/>
        <end position="168"/>
    </location>
</feature>
<feature type="transmembrane region" description="Helical" evidence="10">
    <location>
        <begin position="273"/>
        <end position="292"/>
    </location>
</feature>
<dbReference type="RefSeq" id="WP_013553825.1">
    <property type="nucleotide sequence ID" value="NC_014935.1"/>
</dbReference>
<dbReference type="EMBL" id="CP002452">
    <property type="protein sequence ID" value="ADV46131.1"/>
    <property type="molecule type" value="Genomic_DNA"/>
</dbReference>
<comment type="pathway">
    <text evidence="10">Cell wall biogenesis; peptidoglycan biosynthesis.</text>
</comment>
<keyword evidence="3 10" id="KW-0812">Transmembrane</keyword>
<dbReference type="eggNOG" id="COG0728">
    <property type="taxonomic scope" value="Bacteria"/>
</dbReference>
<evidence type="ECO:0000256" key="9">
    <source>
        <dbReference type="ARBA" id="ARBA00061532"/>
    </source>
</evidence>
<evidence type="ECO:0000313" key="13">
    <source>
        <dbReference type="Proteomes" id="UP000008633"/>
    </source>
</evidence>
<comment type="caution">
    <text evidence="10">Lacks conserved residue(s) required for the propagation of feature annotation.</text>
</comment>
<name>E6X2R5_NITSE</name>
<dbReference type="KEGG" id="nsa:Nitsa_0871"/>
<feature type="transmembrane region" description="Helical" evidence="10">
    <location>
        <begin position="443"/>
        <end position="465"/>
    </location>
</feature>
<reference evidence="13" key="2">
    <citation type="submission" date="2011-01" db="EMBL/GenBank/DDBJ databases">
        <title>The complete genome of Nitratifractor salsuginis DSM 16511.</title>
        <authorList>
            <consortium name="US DOE Joint Genome Institute (JGI-PGF)"/>
            <person name="Lucas S."/>
            <person name="Copeland A."/>
            <person name="Lapidus A."/>
            <person name="Bruce D."/>
            <person name="Goodwin L."/>
            <person name="Pitluck S."/>
            <person name="Kyrpides N."/>
            <person name="Mavromatis K."/>
            <person name="Ivanova N."/>
            <person name="Mikhailova N."/>
            <person name="Zeytun A."/>
            <person name="Detter J.C."/>
            <person name="Tapia R."/>
            <person name="Han C."/>
            <person name="Land M."/>
            <person name="Hauser L."/>
            <person name="Markowitz V."/>
            <person name="Cheng J.-F."/>
            <person name="Hugenholtz P."/>
            <person name="Woyke T."/>
            <person name="Wu D."/>
            <person name="Tindall B."/>
            <person name="Schuetze A."/>
            <person name="Brambilla E."/>
            <person name="Klenk H.-P."/>
            <person name="Eisen J.A."/>
        </authorList>
    </citation>
    <scope>NUCLEOTIDE SEQUENCE [LARGE SCALE GENOMIC DNA]</scope>
    <source>
        <strain evidence="13">DSM 16511 / JCM 12458 / E9I37-1</strain>
    </source>
</reference>
<dbReference type="Proteomes" id="UP000008633">
    <property type="component" value="Chromosome"/>
</dbReference>
<dbReference type="Pfam" id="PF03023">
    <property type="entry name" value="MurJ"/>
    <property type="match status" value="1"/>
</dbReference>
<evidence type="ECO:0000256" key="4">
    <source>
        <dbReference type="ARBA" id="ARBA00022960"/>
    </source>
</evidence>
<comment type="subcellular location">
    <subcellularLocation>
        <location evidence="10">Cell inner membrane</location>
        <topology evidence="10">Multi-pass membrane protein</topology>
    </subcellularLocation>
    <subcellularLocation>
        <location evidence="1">Cell membrane</location>
        <topology evidence="1">Multi-pass membrane protein</topology>
    </subcellularLocation>
</comment>
<evidence type="ECO:0000256" key="1">
    <source>
        <dbReference type="ARBA" id="ARBA00004651"/>
    </source>
</evidence>
<organism evidence="12 13">
    <name type="scientific">Nitratifractor salsuginis (strain DSM 16511 / JCM 12458 / E9I37-1)</name>
    <dbReference type="NCBI Taxonomy" id="749222"/>
    <lineage>
        <taxon>Bacteria</taxon>
        <taxon>Pseudomonadati</taxon>
        <taxon>Campylobacterota</taxon>
        <taxon>Epsilonproteobacteria</taxon>
        <taxon>Campylobacterales</taxon>
        <taxon>Sulfurovaceae</taxon>
        <taxon>Nitratifractor</taxon>
    </lineage>
</organism>
<feature type="transmembrane region" description="Helical" evidence="10">
    <location>
        <begin position="21"/>
        <end position="43"/>
    </location>
</feature>
<protein>
    <recommendedName>
        <fullName evidence="10">Probable lipid II flippase MurJ</fullName>
    </recommendedName>
</protein>
<dbReference type="HAMAP" id="MF_02078">
    <property type="entry name" value="MurJ_MviN"/>
    <property type="match status" value="1"/>
</dbReference>
<dbReference type="CDD" id="cd13123">
    <property type="entry name" value="MATE_MurJ_like"/>
    <property type="match status" value="1"/>
</dbReference>
<dbReference type="PRINTS" id="PR01806">
    <property type="entry name" value="VIRFACTRMVIN"/>
</dbReference>
<evidence type="ECO:0000256" key="10">
    <source>
        <dbReference type="HAMAP-Rule" id="MF_02078"/>
    </source>
</evidence>
<feature type="transmembrane region" description="Helical" evidence="10">
    <location>
        <begin position="76"/>
        <end position="98"/>
    </location>
</feature>
<dbReference type="InterPro" id="IPR051050">
    <property type="entry name" value="Lipid_II_flippase_MurJ/MviN"/>
</dbReference>
<keyword evidence="4 10" id="KW-0133">Cell shape</keyword>
<dbReference type="GO" id="GO:0009252">
    <property type="term" value="P:peptidoglycan biosynthetic process"/>
    <property type="evidence" value="ECO:0007669"/>
    <property type="project" value="UniProtKB-UniRule"/>
</dbReference>
<keyword evidence="10 11" id="KW-0813">Transport</keyword>
<evidence type="ECO:0000256" key="7">
    <source>
        <dbReference type="ARBA" id="ARBA00023136"/>
    </source>
</evidence>
<dbReference type="OrthoDB" id="9786339at2"/>
<dbReference type="UniPathway" id="UPA00219"/>
<feature type="transmembrane region" description="Helical" evidence="10">
    <location>
        <begin position="180"/>
        <end position="199"/>
    </location>
</feature>
<reference evidence="12 13" key="1">
    <citation type="journal article" date="2011" name="Stand. Genomic Sci.">
        <title>Complete genome sequence of Nitratifractor salsuginis type strain (E9I37-1).</title>
        <authorList>
            <person name="Anderson I."/>
            <person name="Sikorski J."/>
            <person name="Zeytun A."/>
            <person name="Nolan M."/>
            <person name="Lapidus A."/>
            <person name="Lucas S."/>
            <person name="Hammon N."/>
            <person name="Deshpande S."/>
            <person name="Cheng J.F."/>
            <person name="Tapia R."/>
            <person name="Han C."/>
            <person name="Goodwin L."/>
            <person name="Pitluck S."/>
            <person name="Liolios K."/>
            <person name="Pagani I."/>
            <person name="Ivanova N."/>
            <person name="Huntemann M."/>
            <person name="Mavromatis K."/>
            <person name="Ovchinikova G."/>
            <person name="Pati A."/>
            <person name="Chen A."/>
            <person name="Palaniappan K."/>
            <person name="Land M."/>
            <person name="Hauser L."/>
            <person name="Brambilla E.M."/>
            <person name="Ngatchou-Djao O.D."/>
            <person name="Rohde M."/>
            <person name="Tindall B.J."/>
            <person name="Goker M."/>
            <person name="Detter J.C."/>
            <person name="Woyke T."/>
            <person name="Bristow J."/>
            <person name="Eisen J.A."/>
            <person name="Markowitz V."/>
            <person name="Hugenholtz P."/>
            <person name="Klenk H.P."/>
            <person name="Kyrpides N.C."/>
        </authorList>
    </citation>
    <scope>NUCLEOTIDE SEQUENCE [LARGE SCALE GENOMIC DNA]</scope>
    <source>
        <strain evidence="13">DSM 16511 / JCM 12458 / E9I37-1</strain>
    </source>
</reference>
<dbReference type="PANTHER" id="PTHR47019">
    <property type="entry name" value="LIPID II FLIPPASE MURJ"/>
    <property type="match status" value="1"/>
</dbReference>
<evidence type="ECO:0000256" key="3">
    <source>
        <dbReference type="ARBA" id="ARBA00022692"/>
    </source>
</evidence>
<evidence type="ECO:0000313" key="12">
    <source>
        <dbReference type="EMBL" id="ADV46131.1"/>
    </source>
</evidence>
<dbReference type="AlphaFoldDB" id="E6X2R5"/>
<dbReference type="HOGENOM" id="CLU_006797_5_3_7"/>
<dbReference type="GO" id="GO:0034204">
    <property type="term" value="P:lipid translocation"/>
    <property type="evidence" value="ECO:0007669"/>
    <property type="project" value="TreeGrafter"/>
</dbReference>
<dbReference type="GO" id="GO:0015648">
    <property type="term" value="F:lipid-linked peptidoglycan transporter activity"/>
    <property type="evidence" value="ECO:0007669"/>
    <property type="project" value="UniProtKB-UniRule"/>
</dbReference>
<sequence>MKLRSIFTNSGGILLSRIFGFIRDLMMASILGANLYSDIFFVAFKLPNLFRRIFGEGAFAQSFLPSFIASRYKSIFAARILLTFLGIIVLLSILVGIFSEPVTRIIAPGFSPEATLQAARYVAIQFWYLPLIFLVTFLGALLQWKEHFATTAFATVLLNIAIIGGLLLSRGMPKEQILLVLSYSVLVGGALQVLAHLIMARRFRLLRMLAIGFASLGTHSRKVAEDTRRFYTNFFPAIWGNSTAQVMAFLDTWLASFLASGSISYLYYANRIFQLPLALFAIALSTALFPSVAKLIRHKDEAGALREMKRGFWILLFLLSLATVGGVIFSTEIIWLLFERGAFGRADTIQTAHVLQMYLIGLLPFGLGKLFSLWLYSRHEQMAAAKIATWSLAGYALAAFALFQPLGAMGLALASTLSGFVSFTLLVRAFGREKFRSFLDKKRLILWLLTLALAAALMWGLHLLALKYLGV</sequence>
<keyword evidence="5 10" id="KW-0573">Peptidoglycan synthesis</keyword>
<feature type="transmembrane region" description="Helical" evidence="10">
    <location>
        <begin position="383"/>
        <end position="403"/>
    </location>
</feature>
<keyword evidence="6 10" id="KW-1133">Transmembrane helix</keyword>
<keyword evidence="2 10" id="KW-1003">Cell membrane</keyword>
<dbReference type="GO" id="GO:0005886">
    <property type="term" value="C:plasma membrane"/>
    <property type="evidence" value="ECO:0007669"/>
    <property type="project" value="UniProtKB-SubCell"/>
</dbReference>
<dbReference type="GO" id="GO:0008360">
    <property type="term" value="P:regulation of cell shape"/>
    <property type="evidence" value="ECO:0007669"/>
    <property type="project" value="UniProtKB-UniRule"/>
</dbReference>
<dbReference type="PANTHER" id="PTHR47019:SF1">
    <property type="entry name" value="LIPID II FLIPPASE MURJ"/>
    <property type="match status" value="1"/>
</dbReference>
<gene>
    <name evidence="10" type="primary">murJ</name>
    <name evidence="12" type="ordered locus">Nitsa_0871</name>
</gene>
<proteinExistence type="inferred from homology"/>
<evidence type="ECO:0000256" key="6">
    <source>
        <dbReference type="ARBA" id="ARBA00022989"/>
    </source>
</evidence>
<keyword evidence="13" id="KW-1185">Reference proteome</keyword>
<feature type="transmembrane region" description="Helical" evidence="10">
    <location>
        <begin position="358"/>
        <end position="376"/>
    </location>
</feature>
<dbReference type="InterPro" id="IPR004268">
    <property type="entry name" value="MurJ"/>
</dbReference>
<dbReference type="PIRSF" id="PIRSF002869">
    <property type="entry name" value="MviN"/>
    <property type="match status" value="1"/>
</dbReference>
<evidence type="ECO:0000256" key="8">
    <source>
        <dbReference type="ARBA" id="ARBA00060041"/>
    </source>
</evidence>
<feature type="transmembrane region" description="Helical" evidence="10">
    <location>
        <begin position="312"/>
        <end position="338"/>
    </location>
</feature>
<comment type="function">
    <text evidence="8 10 11">Involved in peptidoglycan biosynthesis. Transports lipid-linked peptidoglycan precursors from the inner to the outer leaflet of the cytoplasmic membrane.</text>
</comment>
<feature type="transmembrane region" description="Helical" evidence="10">
    <location>
        <begin position="409"/>
        <end position="431"/>
    </location>
</feature>
<comment type="similarity">
    <text evidence="9 10 11">Belongs to the MurJ/MviN family.</text>
</comment>
<feature type="transmembrane region" description="Helical" evidence="10">
    <location>
        <begin position="118"/>
        <end position="141"/>
    </location>
</feature>